<comment type="caution">
    <text evidence="9">Lacks conserved residue(s) required for the propagation of feature annotation.</text>
</comment>
<feature type="compositionally biased region" description="Polar residues" evidence="10">
    <location>
        <begin position="835"/>
        <end position="847"/>
    </location>
</feature>
<dbReference type="PANTHER" id="PTHR10766:SF55">
    <property type="entry name" value="TRANSMEMBRANE 9 SUPERFAMILY MEMBER 4"/>
    <property type="match status" value="1"/>
</dbReference>
<name>A0A9D4T6N2_RHISA</name>
<dbReference type="EMBL" id="JABSTV010001246">
    <property type="protein sequence ID" value="KAH7975415.1"/>
    <property type="molecule type" value="Genomic_DNA"/>
</dbReference>
<dbReference type="VEuPathDB" id="VectorBase:RSAN_057854"/>
<comment type="subcellular location">
    <subcellularLocation>
        <location evidence="2">Golgi apparatus</location>
    </subcellularLocation>
    <subcellularLocation>
        <location evidence="1">Membrane</location>
        <topology evidence="1">Multi-pass membrane protein</topology>
    </subcellularLocation>
</comment>
<evidence type="ECO:0000256" key="4">
    <source>
        <dbReference type="ARBA" id="ARBA00022692"/>
    </source>
</evidence>
<dbReference type="GO" id="GO:0072657">
    <property type="term" value="P:protein localization to membrane"/>
    <property type="evidence" value="ECO:0007669"/>
    <property type="project" value="TreeGrafter"/>
</dbReference>
<dbReference type="AlphaFoldDB" id="A0A9D4T6N2"/>
<feature type="region of interest" description="Disordered" evidence="10">
    <location>
        <begin position="517"/>
        <end position="565"/>
    </location>
</feature>
<accession>A0A9D4T6N2</accession>
<dbReference type="VEuPathDB" id="VectorBase:RSAN_034116"/>
<feature type="transmembrane region" description="Helical" evidence="9">
    <location>
        <begin position="304"/>
        <end position="326"/>
    </location>
</feature>
<keyword evidence="8 9" id="KW-0472">Membrane</keyword>
<dbReference type="PANTHER" id="PTHR10766">
    <property type="entry name" value="TRANSMEMBRANE 9 SUPERFAMILY PROTEIN"/>
    <property type="match status" value="1"/>
</dbReference>
<keyword evidence="12" id="KW-1185">Reference proteome</keyword>
<keyword evidence="4 9" id="KW-0812">Transmembrane</keyword>
<evidence type="ECO:0000256" key="10">
    <source>
        <dbReference type="SAM" id="MobiDB-lite"/>
    </source>
</evidence>
<feature type="compositionally biased region" description="Basic residues" evidence="10">
    <location>
        <begin position="793"/>
        <end position="802"/>
    </location>
</feature>
<evidence type="ECO:0000256" key="2">
    <source>
        <dbReference type="ARBA" id="ARBA00004555"/>
    </source>
</evidence>
<evidence type="ECO:0000256" key="6">
    <source>
        <dbReference type="ARBA" id="ARBA00022989"/>
    </source>
</evidence>
<evidence type="ECO:0000256" key="1">
    <source>
        <dbReference type="ARBA" id="ARBA00004141"/>
    </source>
</evidence>
<protein>
    <recommendedName>
        <fullName evidence="9">Transmembrane 9 superfamily member</fullName>
    </recommendedName>
</protein>
<feature type="region of interest" description="Disordered" evidence="10">
    <location>
        <begin position="441"/>
        <end position="479"/>
    </location>
</feature>
<comment type="caution">
    <text evidence="11">The sequence shown here is derived from an EMBL/GenBank/DDBJ whole genome shotgun (WGS) entry which is preliminary data.</text>
</comment>
<evidence type="ECO:0000256" key="7">
    <source>
        <dbReference type="ARBA" id="ARBA00023034"/>
    </source>
</evidence>
<evidence type="ECO:0000256" key="5">
    <source>
        <dbReference type="ARBA" id="ARBA00022729"/>
    </source>
</evidence>
<feature type="transmembrane region" description="Helical" evidence="9">
    <location>
        <begin position="109"/>
        <end position="131"/>
    </location>
</feature>
<reference evidence="11" key="2">
    <citation type="submission" date="2021-09" db="EMBL/GenBank/DDBJ databases">
        <authorList>
            <person name="Jia N."/>
            <person name="Wang J."/>
            <person name="Shi W."/>
            <person name="Du L."/>
            <person name="Sun Y."/>
            <person name="Zhan W."/>
            <person name="Jiang J."/>
            <person name="Wang Q."/>
            <person name="Zhang B."/>
            <person name="Ji P."/>
            <person name="Sakyi L.B."/>
            <person name="Cui X."/>
            <person name="Yuan T."/>
            <person name="Jiang B."/>
            <person name="Yang W."/>
            <person name="Lam T.T.-Y."/>
            <person name="Chang Q."/>
            <person name="Ding S."/>
            <person name="Wang X."/>
            <person name="Zhu J."/>
            <person name="Ruan X."/>
            <person name="Zhao L."/>
            <person name="Wei J."/>
            <person name="Que T."/>
            <person name="Du C."/>
            <person name="Cheng J."/>
            <person name="Dai P."/>
            <person name="Han X."/>
            <person name="Huang E."/>
            <person name="Gao Y."/>
            <person name="Liu J."/>
            <person name="Shao H."/>
            <person name="Ye R."/>
            <person name="Li L."/>
            <person name="Wei W."/>
            <person name="Wang X."/>
            <person name="Wang C."/>
            <person name="Huo Q."/>
            <person name="Li W."/>
            <person name="Guo W."/>
            <person name="Chen H."/>
            <person name="Chen S."/>
            <person name="Zhou L."/>
            <person name="Zhou L."/>
            <person name="Ni X."/>
            <person name="Tian J."/>
            <person name="Zhou Y."/>
            <person name="Sheng Y."/>
            <person name="Liu T."/>
            <person name="Pan Y."/>
            <person name="Xia L."/>
            <person name="Li J."/>
            <person name="Zhao F."/>
            <person name="Cao W."/>
        </authorList>
    </citation>
    <scope>NUCLEOTIDE SEQUENCE</scope>
    <source>
        <strain evidence="11">Rsan-2018</strain>
        <tissue evidence="11">Larvae</tissue>
    </source>
</reference>
<dbReference type="GO" id="GO:0016020">
    <property type="term" value="C:membrane"/>
    <property type="evidence" value="ECO:0007669"/>
    <property type="project" value="UniProtKB-SubCell"/>
</dbReference>
<evidence type="ECO:0000256" key="8">
    <source>
        <dbReference type="ARBA" id="ARBA00023136"/>
    </source>
</evidence>
<evidence type="ECO:0000313" key="11">
    <source>
        <dbReference type="EMBL" id="KAH7975415.1"/>
    </source>
</evidence>
<proteinExistence type="inferred from homology"/>
<dbReference type="Proteomes" id="UP000821837">
    <property type="component" value="Chromosome 10"/>
</dbReference>
<feature type="region of interest" description="Disordered" evidence="10">
    <location>
        <begin position="793"/>
        <end position="894"/>
    </location>
</feature>
<feature type="transmembrane region" description="Helical" evidence="9">
    <location>
        <begin position="212"/>
        <end position="233"/>
    </location>
</feature>
<dbReference type="InterPro" id="IPR004240">
    <property type="entry name" value="EMP70"/>
</dbReference>
<organism evidence="11 12">
    <name type="scientific">Rhipicephalus sanguineus</name>
    <name type="common">Brown dog tick</name>
    <name type="synonym">Ixodes sanguineus</name>
    <dbReference type="NCBI Taxonomy" id="34632"/>
    <lineage>
        <taxon>Eukaryota</taxon>
        <taxon>Metazoa</taxon>
        <taxon>Ecdysozoa</taxon>
        <taxon>Arthropoda</taxon>
        <taxon>Chelicerata</taxon>
        <taxon>Arachnida</taxon>
        <taxon>Acari</taxon>
        <taxon>Parasitiformes</taxon>
        <taxon>Ixodida</taxon>
        <taxon>Ixodoidea</taxon>
        <taxon>Ixodidae</taxon>
        <taxon>Rhipicephalinae</taxon>
        <taxon>Rhipicephalus</taxon>
        <taxon>Rhipicephalus</taxon>
    </lineage>
</organism>
<keyword evidence="7" id="KW-0333">Golgi apparatus</keyword>
<sequence>MVAVDYTAFLMCGKDASTMMSLLGWARSSKLKATTDKLVNAVGVHKESMKFLKGGFCEFDPSQAKKQEVNENGITDLYFSYEVEWKQSSIRWASRWDTYLAVTNVQVHWFSIVNSVAVVFFLSGMLTMVIVPTLRRDIARYNKDEESEDAMEETGWKLVHGDVFRPSQYPKLFVAVVGRGIQVFFLMFITIVFAVLGMLSPASRGALMTAAIFLYVFMGFGISVPLVFLGYFLGYRKKPYEHPVRTNQILRQVPEQVWYTNPVLCRFPFAIQDLGNNVAVCHSAGNGNIVVYCELVITEFIPTLLYFGYTCIMVLTFWLLTGTIGFHATYFLCKIYAAVKIERAARFTCLARRQCCAAAATGGIVWGASTDRPNPSLFLRNGWRSVASSGLAHGITRLAAAMERYLSGHVVCTAAKPAKQHNLTFFPQTSPETNVTHLTRKNTTRGLRRYHRQDRPSSGPENHLVPSAGASDEPSMDVQETQVDFTTQRHETPLAHKAAQDNDGNWNIVMRKRSKKQLNKESVSLHQASCQEKNANKPLCNKEEASQGFRARNSGKPPIRRKLPPLPKSDIKVIIRPKKGLLVSNYNNHDIARSIVAACGDPHKCKDGDILTRLRHGSNIIIVSTPSEQAADAIRKLDKINLQGQMHEVNAYVAAPEGVSKGVIHGVDRGTTSEELLAHLRVRTQGVKILHARMLGQTKTAVITFDGDFVPRYVNYYGGEEPCYPYKPTKQVCKVCNRLGHRSDVCPHPENPACERCGTENPEQDHTCELQCALCGEAHLTGDTHCKKKLKPIRRHVPRSAQKHTGAAGRRKWFSSDKDFDSSGNELEATKRQPRSLSRSQSAGNEFTTTEDDTSSTSSAPTAKKMKKKKTKKASRKTADHQNPPPSHEQPQTV</sequence>
<reference evidence="11" key="1">
    <citation type="journal article" date="2020" name="Cell">
        <title>Large-Scale Comparative Analyses of Tick Genomes Elucidate Their Genetic Diversity and Vector Capacities.</title>
        <authorList>
            <consortium name="Tick Genome and Microbiome Consortium (TIGMIC)"/>
            <person name="Jia N."/>
            <person name="Wang J."/>
            <person name="Shi W."/>
            <person name="Du L."/>
            <person name="Sun Y."/>
            <person name="Zhan W."/>
            <person name="Jiang J.F."/>
            <person name="Wang Q."/>
            <person name="Zhang B."/>
            <person name="Ji P."/>
            <person name="Bell-Sakyi L."/>
            <person name="Cui X.M."/>
            <person name="Yuan T.T."/>
            <person name="Jiang B.G."/>
            <person name="Yang W.F."/>
            <person name="Lam T.T."/>
            <person name="Chang Q.C."/>
            <person name="Ding S.J."/>
            <person name="Wang X.J."/>
            <person name="Zhu J.G."/>
            <person name="Ruan X.D."/>
            <person name="Zhao L."/>
            <person name="Wei J.T."/>
            <person name="Ye R.Z."/>
            <person name="Que T.C."/>
            <person name="Du C.H."/>
            <person name="Zhou Y.H."/>
            <person name="Cheng J.X."/>
            <person name="Dai P.F."/>
            <person name="Guo W.B."/>
            <person name="Han X.H."/>
            <person name="Huang E.J."/>
            <person name="Li L.F."/>
            <person name="Wei W."/>
            <person name="Gao Y.C."/>
            <person name="Liu J.Z."/>
            <person name="Shao H.Z."/>
            <person name="Wang X."/>
            <person name="Wang C.C."/>
            <person name="Yang T.C."/>
            <person name="Huo Q.B."/>
            <person name="Li W."/>
            <person name="Chen H.Y."/>
            <person name="Chen S.E."/>
            <person name="Zhou L.G."/>
            <person name="Ni X.B."/>
            <person name="Tian J.H."/>
            <person name="Sheng Y."/>
            <person name="Liu T."/>
            <person name="Pan Y.S."/>
            <person name="Xia L.Y."/>
            <person name="Li J."/>
            <person name="Zhao F."/>
            <person name="Cao W.C."/>
        </authorList>
    </citation>
    <scope>NUCLEOTIDE SEQUENCE</scope>
    <source>
        <strain evidence="11">Rsan-2018</strain>
    </source>
</reference>
<dbReference type="GO" id="GO:0005794">
    <property type="term" value="C:Golgi apparatus"/>
    <property type="evidence" value="ECO:0007669"/>
    <property type="project" value="UniProtKB-SubCell"/>
</dbReference>
<keyword evidence="5" id="KW-0732">Signal</keyword>
<feature type="compositionally biased region" description="Polar residues" evidence="10">
    <location>
        <begin position="520"/>
        <end position="533"/>
    </location>
</feature>
<feature type="compositionally biased region" description="Basic residues" evidence="10">
    <location>
        <begin position="864"/>
        <end position="876"/>
    </location>
</feature>
<comment type="similarity">
    <text evidence="3 9">Belongs to the nonaspanin (TM9SF) (TC 9.A.2) family.</text>
</comment>
<keyword evidence="6 9" id="KW-1133">Transmembrane helix</keyword>
<dbReference type="Pfam" id="PF02990">
    <property type="entry name" value="EMP70"/>
    <property type="match status" value="1"/>
</dbReference>
<evidence type="ECO:0000313" key="12">
    <source>
        <dbReference type="Proteomes" id="UP000821837"/>
    </source>
</evidence>
<evidence type="ECO:0000256" key="3">
    <source>
        <dbReference type="ARBA" id="ARBA00005227"/>
    </source>
</evidence>
<feature type="transmembrane region" description="Helical" evidence="9">
    <location>
        <begin position="172"/>
        <end position="200"/>
    </location>
</feature>
<gene>
    <name evidence="11" type="ORF">HPB52_001719</name>
</gene>
<feature type="compositionally biased region" description="Basic residues" evidence="10">
    <location>
        <begin position="441"/>
        <end position="452"/>
    </location>
</feature>
<evidence type="ECO:0000256" key="9">
    <source>
        <dbReference type="RuleBase" id="RU363079"/>
    </source>
</evidence>